<name>A0A9W9NNL6_9EURO</name>
<keyword evidence="3 6" id="KW-0560">Oxidoreductase</keyword>
<dbReference type="Pfam" id="PF01593">
    <property type="entry name" value="Amino_oxidase"/>
    <property type="match status" value="1"/>
</dbReference>
<evidence type="ECO:0000313" key="9">
    <source>
        <dbReference type="Proteomes" id="UP001150941"/>
    </source>
</evidence>
<gene>
    <name evidence="8" type="ORF">N7468_007833</name>
</gene>
<feature type="binding site" evidence="5">
    <location>
        <position position="32"/>
    </location>
    <ligand>
        <name>FAD</name>
        <dbReference type="ChEBI" id="CHEBI:57692"/>
    </ligand>
</feature>
<protein>
    <recommendedName>
        <fullName evidence="6">Amine oxidase</fullName>
        <ecNumber evidence="6">1.4.3.-</ecNumber>
    </recommendedName>
</protein>
<proteinExistence type="inferred from homology"/>
<dbReference type="OrthoDB" id="5046242at2759"/>
<dbReference type="SUPFAM" id="SSF51905">
    <property type="entry name" value="FAD/NAD(P)-binding domain"/>
    <property type="match status" value="1"/>
</dbReference>
<comment type="cofactor">
    <cofactor evidence="1 6">
        <name>FAD</name>
        <dbReference type="ChEBI" id="CHEBI:57692"/>
    </cofactor>
</comment>
<feature type="binding site" evidence="5">
    <location>
        <position position="366"/>
    </location>
    <ligand>
        <name>substrate</name>
    </ligand>
</feature>
<evidence type="ECO:0000256" key="4">
    <source>
        <dbReference type="ARBA" id="ARBA00048448"/>
    </source>
</evidence>
<dbReference type="InterPro" id="IPR001613">
    <property type="entry name" value="Flavin_amine_oxidase"/>
</dbReference>
<dbReference type="InterPro" id="IPR036188">
    <property type="entry name" value="FAD/NAD-bd_sf"/>
</dbReference>
<reference evidence="8" key="2">
    <citation type="journal article" date="2023" name="IMA Fungus">
        <title>Comparative genomic study of the Penicillium genus elucidates a diverse pangenome and 15 lateral gene transfer events.</title>
        <authorList>
            <person name="Petersen C."/>
            <person name="Sorensen T."/>
            <person name="Nielsen M.R."/>
            <person name="Sondergaard T.E."/>
            <person name="Sorensen J.L."/>
            <person name="Fitzpatrick D.A."/>
            <person name="Frisvad J.C."/>
            <person name="Nielsen K.L."/>
        </authorList>
    </citation>
    <scope>NUCLEOTIDE SEQUENCE</scope>
    <source>
        <strain evidence="8">IBT 19713</strain>
    </source>
</reference>
<keyword evidence="6" id="KW-0274">FAD</keyword>
<keyword evidence="6" id="KW-0285">Flavoprotein</keyword>
<dbReference type="EMBL" id="JAPQKS010000006">
    <property type="protein sequence ID" value="KAJ5223291.1"/>
    <property type="molecule type" value="Genomic_DNA"/>
</dbReference>
<dbReference type="InterPro" id="IPR050703">
    <property type="entry name" value="Flavin_MAO"/>
</dbReference>
<dbReference type="PRINTS" id="PR00757">
    <property type="entry name" value="AMINEOXDASEF"/>
</dbReference>
<feature type="binding site" evidence="5">
    <location>
        <begin position="51"/>
        <end position="52"/>
    </location>
    <ligand>
        <name>FAD</name>
        <dbReference type="ChEBI" id="CHEBI:57692"/>
    </ligand>
</feature>
<comment type="caution">
    <text evidence="8">The sequence shown here is derived from an EMBL/GenBank/DDBJ whole genome shotgun (WGS) entry which is preliminary data.</text>
</comment>
<evidence type="ECO:0000256" key="3">
    <source>
        <dbReference type="ARBA" id="ARBA00023002"/>
    </source>
</evidence>
<dbReference type="InterPro" id="IPR002937">
    <property type="entry name" value="Amino_oxidase"/>
</dbReference>
<feature type="domain" description="Amine oxidase" evidence="7">
    <location>
        <begin position="31"/>
        <end position="473"/>
    </location>
</feature>
<keyword evidence="9" id="KW-1185">Reference proteome</keyword>
<evidence type="ECO:0000256" key="1">
    <source>
        <dbReference type="ARBA" id="ARBA00001974"/>
    </source>
</evidence>
<evidence type="ECO:0000259" key="7">
    <source>
        <dbReference type="Pfam" id="PF01593"/>
    </source>
</evidence>
<dbReference type="PANTHER" id="PTHR43563">
    <property type="entry name" value="AMINE OXIDASE"/>
    <property type="match status" value="1"/>
</dbReference>
<reference evidence="8" key="1">
    <citation type="submission" date="2022-11" db="EMBL/GenBank/DDBJ databases">
        <authorList>
            <person name="Petersen C."/>
        </authorList>
    </citation>
    <scope>NUCLEOTIDE SEQUENCE</scope>
    <source>
        <strain evidence="8">IBT 19713</strain>
    </source>
</reference>
<comment type="similarity">
    <text evidence="2 6">Belongs to the flavin monoamine oxidase family.</text>
</comment>
<dbReference type="Proteomes" id="UP001150941">
    <property type="component" value="Unassembled WGS sequence"/>
</dbReference>
<dbReference type="RefSeq" id="XP_058327474.1">
    <property type="nucleotide sequence ID" value="XM_058477129.1"/>
</dbReference>
<evidence type="ECO:0000256" key="6">
    <source>
        <dbReference type="RuleBase" id="RU362067"/>
    </source>
</evidence>
<evidence type="ECO:0000313" key="8">
    <source>
        <dbReference type="EMBL" id="KAJ5223291.1"/>
    </source>
</evidence>
<feature type="binding site" evidence="5">
    <location>
        <position position="449"/>
    </location>
    <ligand>
        <name>FAD</name>
        <dbReference type="ChEBI" id="CHEBI:57692"/>
    </ligand>
</feature>
<feature type="binding site" evidence="5">
    <location>
        <position position="261"/>
    </location>
    <ligand>
        <name>FAD</name>
        <dbReference type="ChEBI" id="CHEBI:57692"/>
    </ligand>
</feature>
<organism evidence="8 9">
    <name type="scientific">Penicillium chermesinum</name>
    <dbReference type="NCBI Taxonomy" id="63820"/>
    <lineage>
        <taxon>Eukaryota</taxon>
        <taxon>Fungi</taxon>
        <taxon>Dikarya</taxon>
        <taxon>Ascomycota</taxon>
        <taxon>Pezizomycotina</taxon>
        <taxon>Eurotiomycetes</taxon>
        <taxon>Eurotiomycetidae</taxon>
        <taxon>Eurotiales</taxon>
        <taxon>Aspergillaceae</taxon>
        <taxon>Penicillium</taxon>
    </lineage>
</organism>
<dbReference type="EC" id="1.4.3.-" evidence="6"/>
<dbReference type="SUPFAM" id="SSF54373">
    <property type="entry name" value="FAD-linked reductases, C-terminal domain"/>
    <property type="match status" value="1"/>
</dbReference>
<sequence length="476" mass="50784">MRFPQVPLIASLGIFSAATPHVDVAIIGGGLSGLATAKDLASAGKTFAVLEARDRVGGRVLNQDLPGGGVEELGAQFVGPSQYRALALASELGLKTYKTYNTGNSTFLRNGTISHYAENDERIPPVGKESLLELANFIGEFNEMASKVNVESPWKSPNATALDSITLGSYVKSAISTADARMIIENAISAILSTEVQEPSLLFMLWYTAGAGNGTRPGTLQDLVGTTGFAQDSRIYGGTHLLATRLAKKLGTENIHLQAPVHQVTFENGLYTVKSDAVTVRAKHVVVAMSPPLASRISFSPLLPAGRDQLSQRMPMGAIGKAIAIFPKPWWREQGLNGQALSDTGVIRTTFDSSPANSSHGALMGFIEADQMRKLDALTEDEVKVQVKESLTALFGSQVESLTDILIQRWDLEEFSRGGPVAYGPPGLLTQYGPYLRSPVGNIHFAGTETALGWAGYMDGAISSGERTAAEILKDF</sequence>
<dbReference type="AlphaFoldDB" id="A0A9W9NNL6"/>
<dbReference type="GeneID" id="83204432"/>
<dbReference type="Gene3D" id="3.50.50.60">
    <property type="entry name" value="FAD/NAD(P)-binding domain"/>
    <property type="match status" value="1"/>
</dbReference>
<dbReference type="GO" id="GO:0097621">
    <property type="term" value="F:monoamine oxidase activity"/>
    <property type="evidence" value="ECO:0007669"/>
    <property type="project" value="UniProtKB-EC"/>
</dbReference>
<dbReference type="PANTHER" id="PTHR43563:SF14">
    <property type="entry name" value="AMINE OXIDASE"/>
    <property type="match status" value="1"/>
</dbReference>
<accession>A0A9W9NNL6</accession>
<evidence type="ECO:0000256" key="2">
    <source>
        <dbReference type="ARBA" id="ARBA00005995"/>
    </source>
</evidence>
<evidence type="ECO:0000256" key="5">
    <source>
        <dbReference type="PIRSR" id="PIRSR601613-1"/>
    </source>
</evidence>
<comment type="catalytic activity">
    <reaction evidence="4">
        <text>a secondary aliphatic amine + O2 + H2O = a primary amine + an aldehyde + H2O2</text>
        <dbReference type="Rhea" id="RHEA:26414"/>
        <dbReference type="ChEBI" id="CHEBI:15377"/>
        <dbReference type="ChEBI" id="CHEBI:15379"/>
        <dbReference type="ChEBI" id="CHEBI:16240"/>
        <dbReference type="ChEBI" id="CHEBI:17478"/>
        <dbReference type="ChEBI" id="CHEBI:58855"/>
        <dbReference type="ChEBI" id="CHEBI:65296"/>
        <dbReference type="EC" id="1.4.3.4"/>
    </reaction>
</comment>